<name>A0A0C3B9M3_SERVB</name>
<dbReference type="HOGENOM" id="CLU_2147409_0_0_1"/>
<sequence>MPLEFYDVGVVDALRRSRGSEGTILISADEYPMSSPRWAFDATWYHDNHGVLRVDVKAPIPYQFSCIILVPLGLAPPRRQPSPFNRRQRAIAGVQSYIEALHRNSTSGQYVA</sequence>
<evidence type="ECO:0000313" key="2">
    <source>
        <dbReference type="Proteomes" id="UP000054097"/>
    </source>
</evidence>
<keyword evidence="2" id="KW-1185">Reference proteome</keyword>
<dbReference type="Proteomes" id="UP000054097">
    <property type="component" value="Unassembled WGS sequence"/>
</dbReference>
<gene>
    <name evidence="1" type="ORF">M408DRAFT_326216</name>
</gene>
<evidence type="ECO:0000313" key="1">
    <source>
        <dbReference type="EMBL" id="KIM33525.1"/>
    </source>
</evidence>
<dbReference type="EMBL" id="KN824278">
    <property type="protein sequence ID" value="KIM33525.1"/>
    <property type="molecule type" value="Genomic_DNA"/>
</dbReference>
<reference evidence="2" key="2">
    <citation type="submission" date="2015-01" db="EMBL/GenBank/DDBJ databases">
        <title>Evolutionary Origins and Diversification of the Mycorrhizal Mutualists.</title>
        <authorList>
            <consortium name="DOE Joint Genome Institute"/>
            <consortium name="Mycorrhizal Genomics Consortium"/>
            <person name="Kohler A."/>
            <person name="Kuo A."/>
            <person name="Nagy L.G."/>
            <person name="Floudas D."/>
            <person name="Copeland A."/>
            <person name="Barry K.W."/>
            <person name="Cichocki N."/>
            <person name="Veneault-Fourrey C."/>
            <person name="LaButti K."/>
            <person name="Lindquist E.A."/>
            <person name="Lipzen A."/>
            <person name="Lundell T."/>
            <person name="Morin E."/>
            <person name="Murat C."/>
            <person name="Riley R."/>
            <person name="Ohm R."/>
            <person name="Sun H."/>
            <person name="Tunlid A."/>
            <person name="Henrissat B."/>
            <person name="Grigoriev I.V."/>
            <person name="Hibbett D.S."/>
            <person name="Martin F."/>
        </authorList>
    </citation>
    <scope>NUCLEOTIDE SEQUENCE [LARGE SCALE GENOMIC DNA]</scope>
    <source>
        <strain evidence="2">MAFF 305830</strain>
    </source>
</reference>
<proteinExistence type="predicted"/>
<protein>
    <submittedName>
        <fullName evidence="1">Uncharacterized protein</fullName>
    </submittedName>
</protein>
<reference evidence="1 2" key="1">
    <citation type="submission" date="2014-04" db="EMBL/GenBank/DDBJ databases">
        <authorList>
            <consortium name="DOE Joint Genome Institute"/>
            <person name="Kuo A."/>
            <person name="Zuccaro A."/>
            <person name="Kohler A."/>
            <person name="Nagy L.G."/>
            <person name="Floudas D."/>
            <person name="Copeland A."/>
            <person name="Barry K.W."/>
            <person name="Cichocki N."/>
            <person name="Veneault-Fourrey C."/>
            <person name="LaButti K."/>
            <person name="Lindquist E.A."/>
            <person name="Lipzen A."/>
            <person name="Lundell T."/>
            <person name="Morin E."/>
            <person name="Murat C."/>
            <person name="Sun H."/>
            <person name="Tunlid A."/>
            <person name="Henrissat B."/>
            <person name="Grigoriev I.V."/>
            <person name="Hibbett D.S."/>
            <person name="Martin F."/>
            <person name="Nordberg H.P."/>
            <person name="Cantor M.N."/>
            <person name="Hua S.X."/>
        </authorList>
    </citation>
    <scope>NUCLEOTIDE SEQUENCE [LARGE SCALE GENOMIC DNA]</scope>
    <source>
        <strain evidence="1 2">MAFF 305830</strain>
    </source>
</reference>
<organism evidence="1 2">
    <name type="scientific">Serendipita vermifera MAFF 305830</name>
    <dbReference type="NCBI Taxonomy" id="933852"/>
    <lineage>
        <taxon>Eukaryota</taxon>
        <taxon>Fungi</taxon>
        <taxon>Dikarya</taxon>
        <taxon>Basidiomycota</taxon>
        <taxon>Agaricomycotina</taxon>
        <taxon>Agaricomycetes</taxon>
        <taxon>Sebacinales</taxon>
        <taxon>Serendipitaceae</taxon>
        <taxon>Serendipita</taxon>
    </lineage>
</organism>
<accession>A0A0C3B9M3</accession>
<dbReference type="AlphaFoldDB" id="A0A0C3B9M3"/>